<dbReference type="CDD" id="cd04730">
    <property type="entry name" value="NPD_like"/>
    <property type="match status" value="1"/>
</dbReference>
<dbReference type="AlphaFoldDB" id="A0AAU0UR34"/>
<keyword evidence="5" id="KW-0560">Oxidoreductase</keyword>
<dbReference type="Gene3D" id="3.20.20.70">
    <property type="entry name" value="Aldolase class I"/>
    <property type="match status" value="1"/>
</dbReference>
<name>A0AAU0UR34_9FIRM</name>
<dbReference type="InterPro" id="IPR004136">
    <property type="entry name" value="NMO"/>
</dbReference>
<evidence type="ECO:0000256" key="3">
    <source>
        <dbReference type="ARBA" id="ARBA00022630"/>
    </source>
</evidence>
<accession>A0AAU0UR34</accession>
<keyword evidence="4" id="KW-0288">FMN</keyword>
<dbReference type="RefSeq" id="WP_366921724.1">
    <property type="nucleotide sequence ID" value="NZ_CP121694.1"/>
</dbReference>
<evidence type="ECO:0000256" key="2">
    <source>
        <dbReference type="ARBA" id="ARBA00013457"/>
    </source>
</evidence>
<dbReference type="Pfam" id="PF03060">
    <property type="entry name" value="NMO"/>
    <property type="match status" value="1"/>
</dbReference>
<dbReference type="InterPro" id="IPR013785">
    <property type="entry name" value="Aldolase_TIM"/>
</dbReference>
<dbReference type="EMBL" id="CP121694">
    <property type="protein sequence ID" value="WRO22309.1"/>
    <property type="molecule type" value="Genomic_DNA"/>
</dbReference>
<gene>
    <name evidence="6" type="ORF">MFMK1_002137</name>
</gene>
<keyword evidence="6" id="KW-0503">Monooxygenase</keyword>
<dbReference type="GO" id="GO:0018580">
    <property type="term" value="F:nitronate monooxygenase activity"/>
    <property type="evidence" value="ECO:0007669"/>
    <property type="project" value="InterPro"/>
</dbReference>
<evidence type="ECO:0000313" key="6">
    <source>
        <dbReference type="EMBL" id="WRO22309.1"/>
    </source>
</evidence>
<evidence type="ECO:0000256" key="1">
    <source>
        <dbReference type="ARBA" id="ARBA00003535"/>
    </source>
</evidence>
<keyword evidence="3" id="KW-0285">Flavoprotein</keyword>
<organism evidence="6 7">
    <name type="scientific">Metallumcola ferriviriculae</name>
    <dbReference type="NCBI Taxonomy" id="3039180"/>
    <lineage>
        <taxon>Bacteria</taxon>
        <taxon>Bacillati</taxon>
        <taxon>Bacillota</taxon>
        <taxon>Clostridia</taxon>
        <taxon>Neomoorellales</taxon>
        <taxon>Desulfitibacteraceae</taxon>
        <taxon>Metallumcola</taxon>
    </lineage>
</organism>
<reference evidence="6 7" key="1">
    <citation type="submission" date="2023-04" db="EMBL/GenBank/DDBJ databases">
        <authorList>
            <person name="Hsu D."/>
        </authorList>
    </citation>
    <scope>NUCLEOTIDE SEQUENCE [LARGE SCALE GENOMIC DNA]</scope>
    <source>
        <strain evidence="6 7">MK1</strain>
    </source>
</reference>
<comment type="function">
    <text evidence="1">Nitronate monooxygenase that uses molecular oxygen to catalyze the oxidative denitrification of alkyl nitronates. Acts on propionate 3-nitronate (P3N), the presumed physiological substrate. Probably functions in the detoxification of P3N, a metabolic poison produced by plants and fungi as a defense mechanism.</text>
</comment>
<dbReference type="SUPFAM" id="SSF51412">
    <property type="entry name" value="Inosine monophosphate dehydrogenase (IMPDH)"/>
    <property type="match status" value="1"/>
</dbReference>
<dbReference type="PANTHER" id="PTHR32332:SF20">
    <property type="entry name" value="2-NITROPROPANE DIOXYGENASE-LIKE PROTEIN"/>
    <property type="match status" value="1"/>
</dbReference>
<keyword evidence="7" id="KW-1185">Reference proteome</keyword>
<evidence type="ECO:0000256" key="5">
    <source>
        <dbReference type="ARBA" id="ARBA00023002"/>
    </source>
</evidence>
<evidence type="ECO:0000313" key="7">
    <source>
        <dbReference type="Proteomes" id="UP001329915"/>
    </source>
</evidence>
<dbReference type="PANTHER" id="PTHR32332">
    <property type="entry name" value="2-NITROPROPANE DIOXYGENASE"/>
    <property type="match status" value="1"/>
</dbReference>
<dbReference type="Proteomes" id="UP001329915">
    <property type="component" value="Chromosome"/>
</dbReference>
<evidence type="ECO:0000256" key="4">
    <source>
        <dbReference type="ARBA" id="ARBA00022643"/>
    </source>
</evidence>
<proteinExistence type="predicted"/>
<dbReference type="KEGG" id="dbc:MFMK1_002137"/>
<protein>
    <recommendedName>
        <fullName evidence="2">Probable nitronate monooxygenase</fullName>
    </recommendedName>
</protein>
<sequence>MIRTRVTDLLDIQYPIIQGGMQWLACAEFAAAVSNAGGLGVISAAMHPSKEDLLEEIRKTRELTSMPFGVNISMLPTVGPGDMTPKYVEAVIEAKVPVVETAGRSPKDFIGDLKQAGVKIIHKVPSVRFAKKAAEIGVDMVTVVGFECGGHPGLDDVPTALIVNKASRAVDIPVLAGGGIVDGRGLLSALSLGAEGVVLGTRFVATQECTAHPAFKEWVVNAQETDTIIIERSIRNPMRAMKNRAAYQVLGMETHGATLKQLLAIISGKVGKKALFEGDIENSTFAIGQAVGLINEIETVEDVVKGIISEAEDLYRYRLAAVFG</sequence>